<dbReference type="FunFam" id="3.40.630.10:FF:000018">
    <property type="entry name" value="Aminoacyl-histidine dipeptidase PepD"/>
    <property type="match status" value="1"/>
</dbReference>
<evidence type="ECO:0000256" key="2">
    <source>
        <dbReference type="ARBA" id="ARBA00001947"/>
    </source>
</evidence>
<dbReference type="AlphaFoldDB" id="A0A5J4SEF0"/>
<dbReference type="PIRSF" id="PIRSF016599">
    <property type="entry name" value="Xaa-His_dipept"/>
    <property type="match status" value="1"/>
</dbReference>
<evidence type="ECO:0000256" key="8">
    <source>
        <dbReference type="ARBA" id="ARBA00023285"/>
    </source>
</evidence>
<dbReference type="EMBL" id="SNRY01000234">
    <property type="protein sequence ID" value="KAA6344112.1"/>
    <property type="molecule type" value="Genomic_DNA"/>
</dbReference>
<dbReference type="GO" id="GO:0005829">
    <property type="term" value="C:cytosol"/>
    <property type="evidence" value="ECO:0007669"/>
    <property type="project" value="TreeGrafter"/>
</dbReference>
<name>A0A5J4SEF0_9ZZZZ</name>
<dbReference type="GO" id="GO:0070573">
    <property type="term" value="F:metallodipeptidase activity"/>
    <property type="evidence" value="ECO:0007669"/>
    <property type="project" value="TreeGrafter"/>
</dbReference>
<dbReference type="InterPro" id="IPR011650">
    <property type="entry name" value="Peptidase_M20_dimer"/>
</dbReference>
<comment type="cofactor">
    <cofactor evidence="2">
        <name>Zn(2+)</name>
        <dbReference type="ChEBI" id="CHEBI:29105"/>
    </cofactor>
</comment>
<keyword evidence="5 10" id="KW-0378">Hydrolase</keyword>
<evidence type="ECO:0000256" key="6">
    <source>
        <dbReference type="ARBA" id="ARBA00022833"/>
    </source>
</evidence>
<evidence type="ECO:0000313" key="10">
    <source>
        <dbReference type="EMBL" id="KAA6344112.1"/>
    </source>
</evidence>
<evidence type="ECO:0000256" key="1">
    <source>
        <dbReference type="ARBA" id="ARBA00001941"/>
    </source>
</evidence>
<dbReference type="CDD" id="cd03890">
    <property type="entry name" value="M20_pepD"/>
    <property type="match status" value="1"/>
</dbReference>
<dbReference type="Gene3D" id="3.40.630.10">
    <property type="entry name" value="Zn peptidases"/>
    <property type="match status" value="2"/>
</dbReference>
<evidence type="ECO:0000256" key="3">
    <source>
        <dbReference type="ARBA" id="ARBA00022670"/>
    </source>
</evidence>
<dbReference type="InterPro" id="IPR002933">
    <property type="entry name" value="Peptidase_M20"/>
</dbReference>
<keyword evidence="10" id="KW-0224">Dipeptidase</keyword>
<keyword evidence="3" id="KW-0645">Protease</keyword>
<feature type="domain" description="Peptidase M20 dimerisation" evidence="9">
    <location>
        <begin position="213"/>
        <end position="295"/>
    </location>
</feature>
<dbReference type="PANTHER" id="PTHR43501">
    <property type="entry name" value="CYTOSOL NON-SPECIFIC DIPEPTIDASE"/>
    <property type="match status" value="1"/>
</dbReference>
<dbReference type="InterPro" id="IPR001160">
    <property type="entry name" value="Peptidase_M20C"/>
</dbReference>
<keyword evidence="4" id="KW-0479">Metal-binding</keyword>
<evidence type="ECO:0000256" key="7">
    <source>
        <dbReference type="ARBA" id="ARBA00023049"/>
    </source>
</evidence>
<organism evidence="10">
    <name type="scientific">termite gut metagenome</name>
    <dbReference type="NCBI Taxonomy" id="433724"/>
    <lineage>
        <taxon>unclassified sequences</taxon>
        <taxon>metagenomes</taxon>
        <taxon>organismal metagenomes</taxon>
    </lineage>
</organism>
<keyword evidence="6" id="KW-0862">Zinc</keyword>
<dbReference type="SUPFAM" id="SSF53187">
    <property type="entry name" value="Zn-dependent exopeptidases"/>
    <property type="match status" value="1"/>
</dbReference>
<keyword evidence="7" id="KW-0482">Metalloprotease</keyword>
<evidence type="ECO:0000259" key="9">
    <source>
        <dbReference type="Pfam" id="PF07687"/>
    </source>
</evidence>
<sequence>MQDFSTNSNSLHPASLFHYFYEISQIPRPSKKEEKIIAYLKAFGEKHKLETLIDETGNVLIKKPATSGKEHLKTVILQSHVDMVCEKNGDVNHNFLNDAIQIEIDGDWMKAKGTTLGADNGIGVAAGLALLASEDLEHGPIECLFTVDEETGLTGAFALKKGFMSGDILLNLDSEDEGELFIGCAGGIRTTGTFKYKEVPIPNKYFFFKIIVKGLKGGHSGCDIHLGRGNANKILNRFLTKTATEHDMYLCEINGGNLHNAIPREAYAVCAVPDDDKHAIRTALNLFTTEIENELSTVEPDLKLILESETAHTSAIDKDTTMRLLKTIYALPHGVYAMSQDIPELVETSTNLASIKMQESHTIRIETSQRSSILSACNDIAIAVHSVFELGGAEARSNEGYPGWKPNPQSAILQIAMESYRKLFGADAKVKAIHAGLECGLFLDKYPSLDMLSFGPTIREVHSPDEKILIPTVEKFWKHLIDILKSIPEKA</sequence>
<dbReference type="Pfam" id="PF01546">
    <property type="entry name" value="Peptidase_M20"/>
    <property type="match status" value="1"/>
</dbReference>
<dbReference type="GO" id="GO:0006508">
    <property type="term" value="P:proteolysis"/>
    <property type="evidence" value="ECO:0007669"/>
    <property type="project" value="UniProtKB-KW"/>
</dbReference>
<protein>
    <submittedName>
        <fullName evidence="10">Cytosol non-specific dipeptidase</fullName>
        <ecNumber evidence="10">3.4.13.18</ecNumber>
    </submittedName>
</protein>
<proteinExistence type="predicted"/>
<accession>A0A5J4SEF0</accession>
<comment type="cofactor">
    <cofactor evidence="1">
        <name>Co(2+)</name>
        <dbReference type="ChEBI" id="CHEBI:48828"/>
    </cofactor>
</comment>
<reference evidence="10" key="1">
    <citation type="submission" date="2019-03" db="EMBL/GenBank/DDBJ databases">
        <title>Single cell metagenomics reveals metabolic interactions within the superorganism composed of flagellate Streblomastix strix and complex community of Bacteroidetes bacteria on its surface.</title>
        <authorList>
            <person name="Treitli S.C."/>
            <person name="Kolisko M."/>
            <person name="Husnik F."/>
            <person name="Keeling P."/>
            <person name="Hampl V."/>
        </authorList>
    </citation>
    <scope>NUCLEOTIDE SEQUENCE</scope>
    <source>
        <strain evidence="10">STM</strain>
    </source>
</reference>
<evidence type="ECO:0000256" key="4">
    <source>
        <dbReference type="ARBA" id="ARBA00022723"/>
    </source>
</evidence>
<comment type="caution">
    <text evidence="10">The sequence shown here is derived from an EMBL/GenBank/DDBJ whole genome shotgun (WGS) entry which is preliminary data.</text>
</comment>
<dbReference type="Pfam" id="PF07687">
    <property type="entry name" value="M20_dimer"/>
    <property type="match status" value="1"/>
</dbReference>
<dbReference type="EC" id="3.4.13.18" evidence="10"/>
<dbReference type="PRINTS" id="PR00934">
    <property type="entry name" value="XHISDIPTASE"/>
</dbReference>
<evidence type="ECO:0000256" key="5">
    <source>
        <dbReference type="ARBA" id="ARBA00022801"/>
    </source>
</evidence>
<dbReference type="PANTHER" id="PTHR43501:SF1">
    <property type="entry name" value="CYTOSOL NON-SPECIFIC DIPEPTIDASE"/>
    <property type="match status" value="1"/>
</dbReference>
<dbReference type="FunFam" id="3.40.630.10:FF:000015">
    <property type="entry name" value="Aminoacyl-histidine dipeptidase PepD"/>
    <property type="match status" value="1"/>
</dbReference>
<dbReference type="NCBIfam" id="TIGR01893">
    <property type="entry name" value="aa-his-dipept"/>
    <property type="match status" value="1"/>
</dbReference>
<gene>
    <name evidence="10" type="ORF">EZS27_008233</name>
</gene>
<keyword evidence="8" id="KW-0170">Cobalt</keyword>
<dbReference type="GO" id="GO:0046872">
    <property type="term" value="F:metal ion binding"/>
    <property type="evidence" value="ECO:0007669"/>
    <property type="project" value="UniProtKB-KW"/>
</dbReference>